<dbReference type="STRING" id="1077348.A0A2G8RRT6"/>
<evidence type="ECO:0000256" key="1">
    <source>
        <dbReference type="SAM" id="MobiDB-lite"/>
    </source>
</evidence>
<reference evidence="2 3" key="1">
    <citation type="journal article" date="2015" name="Sci. Rep.">
        <title>Chromosome-level genome map provides insights into diverse defense mechanisms in the medicinal fungus Ganoderma sinense.</title>
        <authorList>
            <person name="Zhu Y."/>
            <person name="Xu J."/>
            <person name="Sun C."/>
            <person name="Zhou S."/>
            <person name="Xu H."/>
            <person name="Nelson D.R."/>
            <person name="Qian J."/>
            <person name="Song J."/>
            <person name="Luo H."/>
            <person name="Xiang L."/>
            <person name="Li Y."/>
            <person name="Xu Z."/>
            <person name="Ji A."/>
            <person name="Wang L."/>
            <person name="Lu S."/>
            <person name="Hayward A."/>
            <person name="Sun W."/>
            <person name="Li X."/>
            <person name="Schwartz D.C."/>
            <person name="Wang Y."/>
            <person name="Chen S."/>
        </authorList>
    </citation>
    <scope>NUCLEOTIDE SEQUENCE [LARGE SCALE GENOMIC DNA]</scope>
    <source>
        <strain evidence="2 3">ZZ0214-1</strain>
    </source>
</reference>
<sequence>MPSLRRTLSSPSVRSSPYRNPSSSAPVHQTRVGGNQPRRSSGSDTSNRRVLADIDWWVVQDGQREFVAPSGEEEGSDEQVAAENEQVRPRPRATVVASEDVVAVPPPVVADPPTSVPAVGGFESPILSSPLWDVSTDDSFGLSTPEVMSPLPHFAALSLGPRIPLRRHASQSSQSSLDSSFESAPGSPFLPTYMDVIRPAAPAYPSIFASSIGARRPAGRVPPLASRSVSYSAVEFQLSTSRFSDSRFDDMVPTPPPFFSSTMGDDEMDDLFF</sequence>
<dbReference type="Proteomes" id="UP000230002">
    <property type="component" value="Unassembled WGS sequence"/>
</dbReference>
<name>A0A2G8RRT6_9APHY</name>
<feature type="region of interest" description="Disordered" evidence="1">
    <location>
        <begin position="1"/>
        <end position="47"/>
    </location>
</feature>
<feature type="compositionally biased region" description="Polar residues" evidence="1">
    <location>
        <begin position="1"/>
        <end position="27"/>
    </location>
</feature>
<dbReference type="AlphaFoldDB" id="A0A2G8RRT6"/>
<proteinExistence type="predicted"/>
<feature type="region of interest" description="Disordered" evidence="1">
    <location>
        <begin position="65"/>
        <end position="94"/>
    </location>
</feature>
<accession>A0A2G8RRT6</accession>
<organism evidence="2 3">
    <name type="scientific">Ganoderma sinense ZZ0214-1</name>
    <dbReference type="NCBI Taxonomy" id="1077348"/>
    <lineage>
        <taxon>Eukaryota</taxon>
        <taxon>Fungi</taxon>
        <taxon>Dikarya</taxon>
        <taxon>Basidiomycota</taxon>
        <taxon>Agaricomycotina</taxon>
        <taxon>Agaricomycetes</taxon>
        <taxon>Polyporales</taxon>
        <taxon>Polyporaceae</taxon>
        <taxon>Ganoderma</taxon>
    </lineage>
</organism>
<evidence type="ECO:0000313" key="2">
    <source>
        <dbReference type="EMBL" id="PIL24227.1"/>
    </source>
</evidence>
<dbReference type="EMBL" id="AYKW01000067">
    <property type="protein sequence ID" value="PIL24227.1"/>
    <property type="molecule type" value="Genomic_DNA"/>
</dbReference>
<comment type="caution">
    <text evidence="2">The sequence shown here is derived from an EMBL/GenBank/DDBJ whole genome shotgun (WGS) entry which is preliminary data.</text>
</comment>
<keyword evidence="3" id="KW-1185">Reference proteome</keyword>
<evidence type="ECO:0000313" key="3">
    <source>
        <dbReference type="Proteomes" id="UP000230002"/>
    </source>
</evidence>
<dbReference type="OrthoDB" id="3236040at2759"/>
<gene>
    <name evidence="2" type="ORF">GSI_13980</name>
</gene>
<protein>
    <submittedName>
        <fullName evidence="2">Uncharacterized protein</fullName>
    </submittedName>
</protein>